<accession>A0ACC0YC00</accession>
<sequence>MQRQKSILSFFQKPSPTNRSSGAGDMHDERREAPFSLKQQNVNGAVLTQPTFPPTDDSSLEIRGTDTPPEKLPRQILPTSFKANEDAKGGSSLFSSIMHKFVKADNRQNANRRSESNGVSSNIFSISGKVGDSEAVLERGAATQCPVKDNVSSFSGIVNQGSVLHSENDDSIPGPETPGTHLVVPRLKRIQENSFKVGDKKDSSLLDSSKRVKLLLDSVTSTKNHGEEADKTSKFEWLDSSHIRDANGRRPGDSLYDKKTLYIPPDVLKKMSASQKQYWSIKSQYMDVLLFFKVCHQKSTEMDYMGKFYELYELDAEIGHKELDWKITLSGVGKCRQVGLPESGIDDAVQKLVARGYKVGRIEQLETSAQAKAKANSVIPRKLVHVVTPSTTVDGNIGPDAVHLLAIKEGNYGLTDDSVVYGFAFVDCAALRFWVGSIEDDASCAALGALLMQVSPKEVIYESRGLCREAQKAIRKYSLAGYAAVQLTPAMPTNDFVDASEVKNLIQSKGYFKGSSAPWNSALDRVMQHDISLSALGGLISHLSRLMLDDVLRNGDILPYHVYRDCLRMDGQTLVNLEIFGNNADGGSTGKSLHLLGTLFKYLDNCVTSSGKRLLRSWICHPLKDVEGINNRLNAVEDLMAHSEIMLAVAQYLRKLPDLERLLGRVKTRVQAAASLALPLIGKKVLKKQVKAFGSLVKGLRIGMDLLMLLQKEGHIALSLSKNFKYPVVDGGHDLDKFLAQFEAAIASDFPNYQNHDVTDSDAETLSILIELFIEKADQWSEVIHSISCTDVLRSFAVTASMTCGTMSRPHILPQSKLTALSQDARGPILKIKGLWHPFALAESGLPVPNDIILGEDSDGYHPSTLLLTGPNMGGKSTLLRATCLTVILAQLGCFVPSAMCILSITDIIFTRLGATDRIMTGESKFYFRKLLIDKTFFMKVSFYLNLNLIMHMCTQVGTFLVECTETASVLQNATQDSLVILDELGRGTSTFDGYAIAYAVSYEVKDLYKYTGTGTDTDTDTDTLLIGRVFRHLIEKVNCRLLFATHYHPLTKEFASHPHVTLQHMACAFKSNTENKLKIDQELVFLYRLTSGACPESYGLKVAIMAGVPEKVVDVASHAGLVMKKSIGQSFKSSEQRSEFSTLHEEWLKGIVNFSETVDFNCTEDDAYDTLFCMWHEIKSSYQLHN</sequence>
<protein>
    <submittedName>
        <fullName evidence="1">Uncharacterized protein</fullName>
    </submittedName>
</protein>
<dbReference type="Proteomes" id="UP001163603">
    <property type="component" value="Chromosome 8"/>
</dbReference>
<keyword evidence="2" id="KW-1185">Reference proteome</keyword>
<name>A0ACC0YC00_9ROSI</name>
<comment type="caution">
    <text evidence="1">The sequence shown here is derived from an EMBL/GenBank/DDBJ whole genome shotgun (WGS) entry which is preliminary data.</text>
</comment>
<organism evidence="1 2">
    <name type="scientific">Pistacia integerrima</name>
    <dbReference type="NCBI Taxonomy" id="434235"/>
    <lineage>
        <taxon>Eukaryota</taxon>
        <taxon>Viridiplantae</taxon>
        <taxon>Streptophyta</taxon>
        <taxon>Embryophyta</taxon>
        <taxon>Tracheophyta</taxon>
        <taxon>Spermatophyta</taxon>
        <taxon>Magnoliopsida</taxon>
        <taxon>eudicotyledons</taxon>
        <taxon>Gunneridae</taxon>
        <taxon>Pentapetalae</taxon>
        <taxon>rosids</taxon>
        <taxon>malvids</taxon>
        <taxon>Sapindales</taxon>
        <taxon>Anacardiaceae</taxon>
        <taxon>Pistacia</taxon>
    </lineage>
</organism>
<dbReference type="EMBL" id="CM047743">
    <property type="protein sequence ID" value="KAJ0032015.1"/>
    <property type="molecule type" value="Genomic_DNA"/>
</dbReference>
<evidence type="ECO:0000313" key="1">
    <source>
        <dbReference type="EMBL" id="KAJ0032015.1"/>
    </source>
</evidence>
<evidence type="ECO:0000313" key="2">
    <source>
        <dbReference type="Proteomes" id="UP001163603"/>
    </source>
</evidence>
<reference evidence="2" key="1">
    <citation type="journal article" date="2023" name="G3 (Bethesda)">
        <title>Genome assembly and association tests identify interacting loci associated with vigor, precocity, and sex in interspecific pistachio rootstocks.</title>
        <authorList>
            <person name="Palmer W."/>
            <person name="Jacygrad E."/>
            <person name="Sagayaradj S."/>
            <person name="Cavanaugh K."/>
            <person name="Han R."/>
            <person name="Bertier L."/>
            <person name="Beede B."/>
            <person name="Kafkas S."/>
            <person name="Golino D."/>
            <person name="Preece J."/>
            <person name="Michelmore R."/>
        </authorList>
    </citation>
    <scope>NUCLEOTIDE SEQUENCE [LARGE SCALE GENOMIC DNA]</scope>
</reference>
<proteinExistence type="predicted"/>
<gene>
    <name evidence="1" type="ORF">Pint_13149</name>
</gene>